<name>A0A7I8X5E3_BURXY</name>
<feature type="compositionally biased region" description="Basic and acidic residues" evidence="1">
    <location>
        <begin position="775"/>
        <end position="792"/>
    </location>
</feature>
<feature type="compositionally biased region" description="Polar residues" evidence="1">
    <location>
        <begin position="252"/>
        <end position="279"/>
    </location>
</feature>
<feature type="region of interest" description="Disordered" evidence="1">
    <location>
        <begin position="775"/>
        <end position="803"/>
    </location>
</feature>
<dbReference type="AlphaFoldDB" id="A0A7I8X5E3"/>
<proteinExistence type="predicted"/>
<feature type="compositionally biased region" description="Polar residues" evidence="1">
    <location>
        <begin position="175"/>
        <end position="191"/>
    </location>
</feature>
<protein>
    <submittedName>
        <fullName evidence="2">(pine wood nematode) hypothetical protein</fullName>
    </submittedName>
</protein>
<feature type="region of interest" description="Disordered" evidence="1">
    <location>
        <begin position="425"/>
        <end position="468"/>
    </location>
</feature>
<feature type="compositionally biased region" description="Polar residues" evidence="1">
    <location>
        <begin position="224"/>
        <end position="236"/>
    </location>
</feature>
<feature type="compositionally biased region" description="Polar residues" evidence="1">
    <location>
        <begin position="905"/>
        <end position="919"/>
    </location>
</feature>
<gene>
    <name evidence="2" type="ORF">BXYJ_LOCUS11551</name>
</gene>
<dbReference type="EMBL" id="CAJFDI010000005">
    <property type="protein sequence ID" value="CAD5231455.1"/>
    <property type="molecule type" value="Genomic_DNA"/>
</dbReference>
<comment type="caution">
    <text evidence="2">The sequence shown here is derived from an EMBL/GenBank/DDBJ whole genome shotgun (WGS) entry which is preliminary data.</text>
</comment>
<evidence type="ECO:0000313" key="2">
    <source>
        <dbReference type="EMBL" id="CAD5231455.1"/>
    </source>
</evidence>
<evidence type="ECO:0000256" key="1">
    <source>
        <dbReference type="SAM" id="MobiDB-lite"/>
    </source>
</evidence>
<feature type="compositionally biased region" description="Polar residues" evidence="1">
    <location>
        <begin position="877"/>
        <end position="887"/>
    </location>
</feature>
<accession>A0A7I8X5E3</accession>
<feature type="compositionally biased region" description="Low complexity" evidence="1">
    <location>
        <begin position="318"/>
        <end position="331"/>
    </location>
</feature>
<feature type="region of interest" description="Disordered" evidence="1">
    <location>
        <begin position="877"/>
        <end position="929"/>
    </location>
</feature>
<evidence type="ECO:0000313" key="3">
    <source>
        <dbReference type="Proteomes" id="UP000659654"/>
    </source>
</evidence>
<organism evidence="2 3">
    <name type="scientific">Bursaphelenchus xylophilus</name>
    <name type="common">Pinewood nematode worm</name>
    <name type="synonym">Aphelenchoides xylophilus</name>
    <dbReference type="NCBI Taxonomy" id="6326"/>
    <lineage>
        <taxon>Eukaryota</taxon>
        <taxon>Metazoa</taxon>
        <taxon>Ecdysozoa</taxon>
        <taxon>Nematoda</taxon>
        <taxon>Chromadorea</taxon>
        <taxon>Rhabditida</taxon>
        <taxon>Tylenchina</taxon>
        <taxon>Tylenchomorpha</taxon>
        <taxon>Aphelenchoidea</taxon>
        <taxon>Aphelenchoididae</taxon>
        <taxon>Bursaphelenchus</taxon>
    </lineage>
</organism>
<feature type="compositionally biased region" description="Low complexity" evidence="1">
    <location>
        <begin position="565"/>
        <end position="575"/>
    </location>
</feature>
<feature type="compositionally biased region" description="Low complexity" evidence="1">
    <location>
        <begin position="601"/>
        <end position="617"/>
    </location>
</feature>
<dbReference type="OrthoDB" id="5822793at2759"/>
<keyword evidence="3" id="KW-1185">Reference proteome</keyword>
<feature type="compositionally biased region" description="Polar residues" evidence="1">
    <location>
        <begin position="625"/>
        <end position="634"/>
    </location>
</feature>
<feature type="compositionally biased region" description="Polar residues" evidence="1">
    <location>
        <begin position="642"/>
        <end position="659"/>
    </location>
</feature>
<dbReference type="Proteomes" id="UP000582659">
    <property type="component" value="Unassembled WGS sequence"/>
</dbReference>
<dbReference type="Proteomes" id="UP000659654">
    <property type="component" value="Unassembled WGS sequence"/>
</dbReference>
<reference evidence="2" key="1">
    <citation type="submission" date="2020-09" db="EMBL/GenBank/DDBJ databases">
        <authorList>
            <person name="Kikuchi T."/>
        </authorList>
    </citation>
    <scope>NUCLEOTIDE SEQUENCE</scope>
    <source>
        <strain evidence="2">Ka4C1</strain>
    </source>
</reference>
<feature type="region of interest" description="Disordered" evidence="1">
    <location>
        <begin position="600"/>
        <end position="715"/>
    </location>
</feature>
<feature type="compositionally biased region" description="Low complexity" evidence="1">
    <location>
        <begin position="529"/>
        <end position="557"/>
    </location>
</feature>
<sequence>MPFMDQMISRSQFALNPTEDLSNNWKSPLSLVTSKYAFGSRVMSSNDSLNMEHNQHSHDTSDQRVYGSVLASPAVSRRDFGPPQPAYAMPSQAPQPGKMLVDPQTGQHYFVPTAPQPHVAYYPVFYNAPPQSSQPVYYPHHPPAGYMMSAPPMPSPTVQNQPYYFPPTYNQQGSMGNFSQSFGHPPSSSQGYRVEVPPSSSVSICGERESPTQYFQRHHESRLSTESTNSSNSRHYVQNYVDGAKTDDSMSPVPQKSQHHNITPPTASSNHAMDNSARYSTTSSSTTSGFVSQAGEGPSEHARPNNLRTAFQKPQLYGSPSWWGEESSPEGNKQDERTPTRASNSRQNSRSDEKLQSPTTSTHSEVKASQKTESVAAPCSQEADPKPVMKSIRMDIDLSRPFSPEEKEKINVKAAAAVQSTAFTVNFDDSNEKPKRPKPPVLSSQEQQKRQFRRSIPPSKPSLPAAAGNDTKHYLFSKMIQGFPKGEESATTAMMALSIKSETDTLSEAGTYVIENKDTKANRRQRKYSSSSSSSADSTETDGSSSRPTYSQPSSTRMYTPRTETATSSTVSSGRSSDHQKPSQPFPMKRHLMKDLRDLRTQNQQSQQPPSPRTSLPAPKVRSMVDQSKNSRLNPPSPVKVCQQQQTTSRAGISNSSAGFRSARCHSETRNDGGRFSMRSGVQQPTLGGMRPATSQTMHQKPPFKAGVAPVKKTSKDSPEMVAWLRRKEYDPRKSAAEAKKMQQLRQRSDNFFSNRSLSCNQPTAGGFRRLVRPFGDERSNKSHDDLSHVGEEPDDFSLSGSNSNLVRTVDELTQKCQRSMQLLKLCNPKALTPSVEHLLDEMVEEQGSVDGISAVDRLNRLSEAFGAIQKCLELQQNEKSGSQSPARDTVFTEALRQRLASPTHMDQSSSNSEAQSPDSFRPVAFSSN</sequence>
<dbReference type="EMBL" id="CAJFCV020000005">
    <property type="protein sequence ID" value="CAG9122632.1"/>
    <property type="molecule type" value="Genomic_DNA"/>
</dbReference>
<feature type="region of interest" description="Disordered" evidence="1">
    <location>
        <begin position="517"/>
        <end position="587"/>
    </location>
</feature>
<feature type="region of interest" description="Disordered" evidence="1">
    <location>
        <begin position="175"/>
        <end position="389"/>
    </location>
</feature>